<evidence type="ECO:0000259" key="4">
    <source>
        <dbReference type="SMART" id="SM00499"/>
    </source>
</evidence>
<feature type="chain" id="PRO_5025638937" evidence="3">
    <location>
        <begin position="27"/>
        <end position="124"/>
    </location>
</feature>
<dbReference type="InterPro" id="IPR000528">
    <property type="entry name" value="Plant_nsLTP"/>
</dbReference>
<comment type="similarity">
    <text evidence="1">Belongs to the plant LTP family.</text>
</comment>
<evidence type="ECO:0000313" key="6">
    <source>
        <dbReference type="Proteomes" id="UP000447434"/>
    </source>
</evidence>
<dbReference type="SMART" id="SM00499">
    <property type="entry name" value="AAI"/>
    <property type="match status" value="1"/>
</dbReference>
<dbReference type="PANTHER" id="PTHR33076">
    <property type="entry name" value="NON-SPECIFIC LIPID-TRANSFER PROTEIN 2-RELATED"/>
    <property type="match status" value="1"/>
</dbReference>
<protein>
    <submittedName>
        <fullName evidence="5">Putative plant lipid transfer protein/Par allergen</fullName>
    </submittedName>
</protein>
<dbReference type="Proteomes" id="UP000447434">
    <property type="component" value="Chromosome 7"/>
</dbReference>
<gene>
    <name evidence="5" type="ORF">Lalb_Chr07g0188501</name>
</gene>
<dbReference type="EMBL" id="WOCE01000007">
    <property type="protein sequence ID" value="KAE9610618.1"/>
    <property type="molecule type" value="Genomic_DNA"/>
</dbReference>
<feature type="signal peptide" evidence="3">
    <location>
        <begin position="1"/>
        <end position="26"/>
    </location>
</feature>
<evidence type="ECO:0000256" key="3">
    <source>
        <dbReference type="SAM" id="SignalP"/>
    </source>
</evidence>
<dbReference type="GO" id="GO:0008289">
    <property type="term" value="F:lipid binding"/>
    <property type="evidence" value="ECO:0007669"/>
    <property type="project" value="InterPro"/>
</dbReference>
<keyword evidence="2" id="KW-1015">Disulfide bond</keyword>
<comment type="caution">
    <text evidence="5">The sequence shown here is derived from an EMBL/GenBank/DDBJ whole genome shotgun (WGS) entry which is preliminary data.</text>
</comment>
<accession>A0A6A4Q9J0</accession>
<dbReference type="Gene3D" id="1.10.110.10">
    <property type="entry name" value="Plant lipid-transfer and hydrophobic proteins"/>
    <property type="match status" value="1"/>
</dbReference>
<dbReference type="CDD" id="cd01960">
    <property type="entry name" value="nsLTP1"/>
    <property type="match status" value="1"/>
</dbReference>
<dbReference type="PRINTS" id="PR00382">
    <property type="entry name" value="LIPIDTRNSFER"/>
</dbReference>
<name>A0A6A4Q9J0_LUPAL</name>
<dbReference type="SUPFAM" id="SSF47699">
    <property type="entry name" value="Bifunctional inhibitor/lipid-transfer protein/seed storage 2S albumin"/>
    <property type="match status" value="1"/>
</dbReference>
<proteinExistence type="inferred from homology"/>
<keyword evidence="6" id="KW-1185">Reference proteome</keyword>
<dbReference type="GO" id="GO:0006869">
    <property type="term" value="P:lipid transport"/>
    <property type="evidence" value="ECO:0007669"/>
    <property type="project" value="InterPro"/>
</dbReference>
<sequence>MMMERRVVGLLLSVMILSLLDGTSKASQINDITCGQAGKLTLPCLPFLQGITTIQPSASCCSGAKSVAQRASSTQNRRALCQCFKKISQTININPDRSKLLPKLCNVNLPFDLDPKIDCNSIPF</sequence>
<evidence type="ECO:0000256" key="2">
    <source>
        <dbReference type="ARBA" id="ARBA00023157"/>
    </source>
</evidence>
<dbReference type="InterPro" id="IPR016140">
    <property type="entry name" value="Bifunc_inhib/LTP/seed_store"/>
</dbReference>
<reference evidence="6" key="1">
    <citation type="journal article" date="2020" name="Nat. Commun.">
        <title>Genome sequence of the cluster root forming white lupin.</title>
        <authorList>
            <person name="Hufnagel B."/>
            <person name="Marques A."/>
            <person name="Soriano A."/>
            <person name="Marques L."/>
            <person name="Divol F."/>
            <person name="Doumas P."/>
            <person name="Sallet E."/>
            <person name="Mancinotti D."/>
            <person name="Carrere S."/>
            <person name="Marande W."/>
            <person name="Arribat S."/>
            <person name="Keller J."/>
            <person name="Huneau C."/>
            <person name="Blein T."/>
            <person name="Aime D."/>
            <person name="Laguerre M."/>
            <person name="Taylor J."/>
            <person name="Schubert V."/>
            <person name="Nelson M."/>
            <person name="Geu-Flores F."/>
            <person name="Crespi M."/>
            <person name="Gallardo-Guerrero K."/>
            <person name="Delaux P.-M."/>
            <person name="Salse J."/>
            <person name="Berges H."/>
            <person name="Guyot R."/>
            <person name="Gouzy J."/>
            <person name="Peret B."/>
        </authorList>
    </citation>
    <scope>NUCLEOTIDE SEQUENCE [LARGE SCALE GENOMIC DNA]</scope>
    <source>
        <strain evidence="6">cv. Amiga</strain>
    </source>
</reference>
<feature type="domain" description="Bifunctional inhibitor/plant lipid transfer protein/seed storage helical" evidence="4">
    <location>
        <begin position="44"/>
        <end position="119"/>
    </location>
</feature>
<organism evidence="5 6">
    <name type="scientific">Lupinus albus</name>
    <name type="common">White lupine</name>
    <name type="synonym">Lupinus termis</name>
    <dbReference type="NCBI Taxonomy" id="3870"/>
    <lineage>
        <taxon>Eukaryota</taxon>
        <taxon>Viridiplantae</taxon>
        <taxon>Streptophyta</taxon>
        <taxon>Embryophyta</taxon>
        <taxon>Tracheophyta</taxon>
        <taxon>Spermatophyta</taxon>
        <taxon>Magnoliopsida</taxon>
        <taxon>eudicotyledons</taxon>
        <taxon>Gunneridae</taxon>
        <taxon>Pentapetalae</taxon>
        <taxon>rosids</taxon>
        <taxon>fabids</taxon>
        <taxon>Fabales</taxon>
        <taxon>Fabaceae</taxon>
        <taxon>Papilionoideae</taxon>
        <taxon>50 kb inversion clade</taxon>
        <taxon>genistoids sensu lato</taxon>
        <taxon>core genistoids</taxon>
        <taxon>Genisteae</taxon>
        <taxon>Lupinus</taxon>
    </lineage>
</organism>
<dbReference type="PROSITE" id="PS00597">
    <property type="entry name" value="PLANT_LTP"/>
    <property type="match status" value="1"/>
</dbReference>
<dbReference type="AlphaFoldDB" id="A0A6A4Q9J0"/>
<keyword evidence="3" id="KW-0732">Signal</keyword>
<evidence type="ECO:0000256" key="1">
    <source>
        <dbReference type="ARBA" id="ARBA00009748"/>
    </source>
</evidence>
<dbReference type="InterPro" id="IPR036312">
    <property type="entry name" value="Bifun_inhib/LTP/seed_sf"/>
</dbReference>
<dbReference type="Pfam" id="PF14368">
    <property type="entry name" value="LTP_2"/>
    <property type="match status" value="1"/>
</dbReference>
<evidence type="ECO:0000313" key="5">
    <source>
        <dbReference type="EMBL" id="KAE9610618.1"/>
    </source>
</evidence>
<dbReference type="OrthoDB" id="1377674at2759"/>